<dbReference type="SMART" id="SM00906">
    <property type="entry name" value="Fungal_trans"/>
    <property type="match status" value="1"/>
</dbReference>
<protein>
    <recommendedName>
        <fullName evidence="5">Xylanolytic transcriptional activator regulatory domain-containing protein</fullName>
    </recommendedName>
</protein>
<dbReference type="EMBL" id="KZ825828">
    <property type="protein sequence ID" value="PYH97146.1"/>
    <property type="molecule type" value="Genomic_DNA"/>
</dbReference>
<reference evidence="6 7" key="1">
    <citation type="submission" date="2018-02" db="EMBL/GenBank/DDBJ databases">
        <title>The genomes of Aspergillus section Nigri reveals drivers in fungal speciation.</title>
        <authorList>
            <consortium name="DOE Joint Genome Institute"/>
            <person name="Vesth T.C."/>
            <person name="Nybo J."/>
            <person name="Theobald S."/>
            <person name="Brandl J."/>
            <person name="Frisvad J.C."/>
            <person name="Nielsen K.F."/>
            <person name="Lyhne E.K."/>
            <person name="Kogle M.E."/>
            <person name="Kuo A."/>
            <person name="Riley R."/>
            <person name="Clum A."/>
            <person name="Nolan M."/>
            <person name="Lipzen A."/>
            <person name="Salamov A."/>
            <person name="Henrissat B."/>
            <person name="Wiebenga A."/>
            <person name="De vries R.P."/>
            <person name="Grigoriev I.V."/>
            <person name="Mortensen U.H."/>
            <person name="Andersen M.R."/>
            <person name="Baker S.E."/>
        </authorList>
    </citation>
    <scope>NUCLEOTIDE SEQUENCE [LARGE SCALE GENOMIC DNA]</scope>
    <source>
        <strain evidence="6 7">CBS 707.79</strain>
    </source>
</reference>
<sequence>MTEDDRNVQKYPASRTLEPPIPTPRAPASQEGVIDAMGVTSRAEELGQNHEQFLGNSSAASFLRQIQGEYSRSGTSPRTVESNGTPGSKSAKVTPQIVNPVNGRDAEDYVLPSREQADRLLQCYWSRQHALYPFIHKPTFTAAYDRLWAASETSDNEILQMGLGDASNSPDVFFSALNAMFALACQTIDVMSSERETEADVFFQRSKILIQRIDVFEKGDLSLIQALLVNAHYLQSTQLADRCWNVIGLACRLAQSIGLHSTEHDDQWSFAELQMRRRTWYGCIMLDLSAGMALGRPPMTYWNSKVPLPQAIDDEFLIGLSQQPHGTISSTAFFNYNMELFRILGEILRKVYKPDLEAERMQQGEPGNFDNRIARAIVDIDLSLARFSSSLPEALRYDGTNQSSCVENTLHRQSVILQARVYHLKIILYRPMLVRLRSASRNRTANRLFAVDAEISNNDDLTRSDFGVNCTVKCVESAMALIELLDGSAQVHRPAWWYCVLYLFTSGVVLILAELCPDITEKVSRSSLLACWGKCLVCLDSTAVYTNSAKKCATDLRKTYSLIFPDQQQGLAENQPNDQPFDDAYPDLPLLSDELFMADFTWDDHGLTMPFYF</sequence>
<evidence type="ECO:0000256" key="3">
    <source>
        <dbReference type="ARBA" id="ARBA00023242"/>
    </source>
</evidence>
<dbReference type="GO" id="GO:0005634">
    <property type="term" value="C:nucleus"/>
    <property type="evidence" value="ECO:0007669"/>
    <property type="project" value="TreeGrafter"/>
</dbReference>
<evidence type="ECO:0000313" key="7">
    <source>
        <dbReference type="Proteomes" id="UP000247810"/>
    </source>
</evidence>
<dbReference type="VEuPathDB" id="FungiDB:BO71DRAFT_145754"/>
<evidence type="ECO:0000256" key="4">
    <source>
        <dbReference type="SAM" id="MobiDB-lite"/>
    </source>
</evidence>
<dbReference type="InterPro" id="IPR051127">
    <property type="entry name" value="Fungal_SecMet_Regulators"/>
</dbReference>
<keyword evidence="7" id="KW-1185">Reference proteome</keyword>
<dbReference type="GO" id="GO:0000981">
    <property type="term" value="F:DNA-binding transcription factor activity, RNA polymerase II-specific"/>
    <property type="evidence" value="ECO:0007669"/>
    <property type="project" value="TreeGrafter"/>
</dbReference>
<evidence type="ECO:0000256" key="1">
    <source>
        <dbReference type="ARBA" id="ARBA00023015"/>
    </source>
</evidence>
<name>A0A319DHZ0_9EURO</name>
<dbReference type="AlphaFoldDB" id="A0A319DHZ0"/>
<dbReference type="Proteomes" id="UP000247810">
    <property type="component" value="Unassembled WGS sequence"/>
</dbReference>
<dbReference type="GO" id="GO:0008270">
    <property type="term" value="F:zinc ion binding"/>
    <property type="evidence" value="ECO:0007669"/>
    <property type="project" value="InterPro"/>
</dbReference>
<keyword evidence="2" id="KW-0804">Transcription</keyword>
<feature type="region of interest" description="Disordered" evidence="4">
    <location>
        <begin position="1"/>
        <end position="31"/>
    </location>
</feature>
<dbReference type="PANTHER" id="PTHR47424">
    <property type="entry name" value="REGULATORY PROTEIN GAL4"/>
    <property type="match status" value="1"/>
</dbReference>
<evidence type="ECO:0000256" key="2">
    <source>
        <dbReference type="ARBA" id="ARBA00023163"/>
    </source>
</evidence>
<organism evidence="6 7">
    <name type="scientific">Aspergillus ellipticus CBS 707.79</name>
    <dbReference type="NCBI Taxonomy" id="1448320"/>
    <lineage>
        <taxon>Eukaryota</taxon>
        <taxon>Fungi</taxon>
        <taxon>Dikarya</taxon>
        <taxon>Ascomycota</taxon>
        <taxon>Pezizomycotina</taxon>
        <taxon>Eurotiomycetes</taxon>
        <taxon>Eurotiomycetidae</taxon>
        <taxon>Eurotiales</taxon>
        <taxon>Aspergillaceae</taxon>
        <taxon>Aspergillus</taxon>
        <taxon>Aspergillus subgen. Circumdati</taxon>
    </lineage>
</organism>
<dbReference type="GO" id="GO:0006351">
    <property type="term" value="P:DNA-templated transcription"/>
    <property type="evidence" value="ECO:0007669"/>
    <property type="project" value="InterPro"/>
</dbReference>
<dbReference type="InterPro" id="IPR007219">
    <property type="entry name" value="XnlR_reg_dom"/>
</dbReference>
<keyword evidence="1" id="KW-0805">Transcription regulation</keyword>
<proteinExistence type="predicted"/>
<gene>
    <name evidence="6" type="ORF">BO71DRAFT_145754</name>
</gene>
<dbReference type="GO" id="GO:0000435">
    <property type="term" value="P:positive regulation of transcription from RNA polymerase II promoter by galactose"/>
    <property type="evidence" value="ECO:0007669"/>
    <property type="project" value="TreeGrafter"/>
</dbReference>
<dbReference type="GO" id="GO:0000978">
    <property type="term" value="F:RNA polymerase II cis-regulatory region sequence-specific DNA binding"/>
    <property type="evidence" value="ECO:0007669"/>
    <property type="project" value="TreeGrafter"/>
</dbReference>
<dbReference type="PANTHER" id="PTHR47424:SF4">
    <property type="entry name" value="ZN(II)2CYS6 TRANSCRIPTION FACTOR (EUROFUNG)"/>
    <property type="match status" value="1"/>
</dbReference>
<evidence type="ECO:0000259" key="5">
    <source>
        <dbReference type="SMART" id="SM00906"/>
    </source>
</evidence>
<feature type="region of interest" description="Disordered" evidence="4">
    <location>
        <begin position="69"/>
        <end position="98"/>
    </location>
</feature>
<feature type="domain" description="Xylanolytic transcriptional activator regulatory" evidence="5">
    <location>
        <begin position="243"/>
        <end position="315"/>
    </location>
</feature>
<evidence type="ECO:0000313" key="6">
    <source>
        <dbReference type="EMBL" id="PYH97146.1"/>
    </source>
</evidence>
<dbReference type="OrthoDB" id="3364175at2759"/>
<dbReference type="Pfam" id="PF04082">
    <property type="entry name" value="Fungal_trans"/>
    <property type="match status" value="1"/>
</dbReference>
<dbReference type="CDD" id="cd12148">
    <property type="entry name" value="fungal_TF_MHR"/>
    <property type="match status" value="1"/>
</dbReference>
<dbReference type="STRING" id="1448320.A0A319DHZ0"/>
<accession>A0A319DHZ0</accession>
<keyword evidence="3" id="KW-0539">Nucleus</keyword>